<sequence>MGLRRPLMHRCDGLSVLQSRGTRSSYGFPNNEENSTTTIPSLLHQRMSQRKKHAGAASLSMQVIGTAQFAPRIQGNWGCRPPFPSALTIMAQLIRRARTRITRARTTREKARYDEKDENENRNANKNDRPSSLRSAFFSTQRARLSISYDSDGSEVQALVMGTRE</sequence>
<evidence type="ECO:0000256" key="1">
    <source>
        <dbReference type="SAM" id="MobiDB-lite"/>
    </source>
</evidence>
<dbReference type="EMBL" id="MU155308">
    <property type="protein sequence ID" value="KAF9476067.1"/>
    <property type="molecule type" value="Genomic_DNA"/>
</dbReference>
<comment type="caution">
    <text evidence="2">The sequence shown here is derived from an EMBL/GenBank/DDBJ whole genome shotgun (WGS) entry which is preliminary data.</text>
</comment>
<dbReference type="AlphaFoldDB" id="A0A9P5YUW6"/>
<protein>
    <submittedName>
        <fullName evidence="2">Uncharacterized protein</fullName>
    </submittedName>
</protein>
<dbReference type="Proteomes" id="UP000807469">
    <property type="component" value="Unassembled WGS sequence"/>
</dbReference>
<reference evidence="2" key="1">
    <citation type="submission" date="2020-11" db="EMBL/GenBank/DDBJ databases">
        <authorList>
            <consortium name="DOE Joint Genome Institute"/>
            <person name="Ahrendt S."/>
            <person name="Riley R."/>
            <person name="Andreopoulos W."/>
            <person name="Labutti K."/>
            <person name="Pangilinan J."/>
            <person name="Ruiz-Duenas F.J."/>
            <person name="Barrasa J.M."/>
            <person name="Sanchez-Garcia M."/>
            <person name="Camarero S."/>
            <person name="Miyauchi S."/>
            <person name="Serrano A."/>
            <person name="Linde D."/>
            <person name="Babiker R."/>
            <person name="Drula E."/>
            <person name="Ayuso-Fernandez I."/>
            <person name="Pacheco R."/>
            <person name="Padilla G."/>
            <person name="Ferreira P."/>
            <person name="Barriuso J."/>
            <person name="Kellner H."/>
            <person name="Castanera R."/>
            <person name="Alfaro M."/>
            <person name="Ramirez L."/>
            <person name="Pisabarro A.G."/>
            <person name="Kuo A."/>
            <person name="Tritt A."/>
            <person name="Lipzen A."/>
            <person name="He G."/>
            <person name="Yan M."/>
            <person name="Ng V."/>
            <person name="Cullen D."/>
            <person name="Martin F."/>
            <person name="Rosso M.-N."/>
            <person name="Henrissat B."/>
            <person name="Hibbett D."/>
            <person name="Martinez A.T."/>
            <person name="Grigoriev I.V."/>
        </authorList>
    </citation>
    <scope>NUCLEOTIDE SEQUENCE</scope>
    <source>
        <strain evidence="2">CIRM-BRFM 674</strain>
    </source>
</reference>
<organism evidence="2 3">
    <name type="scientific">Pholiota conissans</name>
    <dbReference type="NCBI Taxonomy" id="109636"/>
    <lineage>
        <taxon>Eukaryota</taxon>
        <taxon>Fungi</taxon>
        <taxon>Dikarya</taxon>
        <taxon>Basidiomycota</taxon>
        <taxon>Agaricomycotina</taxon>
        <taxon>Agaricomycetes</taxon>
        <taxon>Agaricomycetidae</taxon>
        <taxon>Agaricales</taxon>
        <taxon>Agaricineae</taxon>
        <taxon>Strophariaceae</taxon>
        <taxon>Pholiota</taxon>
    </lineage>
</organism>
<accession>A0A9P5YUW6</accession>
<feature type="compositionally biased region" description="Basic and acidic residues" evidence="1">
    <location>
        <begin position="106"/>
        <end position="131"/>
    </location>
</feature>
<evidence type="ECO:0000313" key="2">
    <source>
        <dbReference type="EMBL" id="KAF9476067.1"/>
    </source>
</evidence>
<proteinExistence type="predicted"/>
<name>A0A9P5YUW6_9AGAR</name>
<gene>
    <name evidence="2" type="ORF">BDN70DRAFT_193371</name>
</gene>
<keyword evidence="3" id="KW-1185">Reference proteome</keyword>
<evidence type="ECO:0000313" key="3">
    <source>
        <dbReference type="Proteomes" id="UP000807469"/>
    </source>
</evidence>
<feature type="region of interest" description="Disordered" evidence="1">
    <location>
        <begin position="102"/>
        <end position="135"/>
    </location>
</feature>